<evidence type="ECO:0000256" key="7">
    <source>
        <dbReference type="ARBA" id="ARBA00023136"/>
    </source>
</evidence>
<feature type="transmembrane region" description="Helical" evidence="8">
    <location>
        <begin position="54"/>
        <end position="73"/>
    </location>
</feature>
<keyword evidence="4" id="KW-0997">Cell inner membrane</keyword>
<keyword evidence="3" id="KW-1003">Cell membrane</keyword>
<dbReference type="InterPro" id="IPR001851">
    <property type="entry name" value="ABC_transp_permease"/>
</dbReference>
<keyword evidence="6 8" id="KW-1133">Transmembrane helix</keyword>
<dbReference type="GO" id="GO:0022857">
    <property type="term" value="F:transmembrane transporter activity"/>
    <property type="evidence" value="ECO:0007669"/>
    <property type="project" value="InterPro"/>
</dbReference>
<dbReference type="Pfam" id="PF02653">
    <property type="entry name" value="BPD_transp_2"/>
    <property type="match status" value="1"/>
</dbReference>
<keyword evidence="5 8" id="KW-0812">Transmembrane</keyword>
<dbReference type="CDD" id="cd06579">
    <property type="entry name" value="TM_PBP1_transp_AraH_like"/>
    <property type="match status" value="1"/>
</dbReference>
<dbReference type="GO" id="GO:0005886">
    <property type="term" value="C:plasma membrane"/>
    <property type="evidence" value="ECO:0007669"/>
    <property type="project" value="UniProtKB-SubCell"/>
</dbReference>
<organism evidence="9 10">
    <name type="scientific">Propionispora vibrioides</name>
    <dbReference type="NCBI Taxonomy" id="112903"/>
    <lineage>
        <taxon>Bacteria</taxon>
        <taxon>Bacillati</taxon>
        <taxon>Bacillota</taxon>
        <taxon>Negativicutes</taxon>
        <taxon>Selenomonadales</taxon>
        <taxon>Sporomusaceae</taxon>
        <taxon>Propionispora</taxon>
    </lineage>
</organism>
<reference evidence="9 10" key="1">
    <citation type="submission" date="2016-10" db="EMBL/GenBank/DDBJ databases">
        <authorList>
            <person name="de Groot N.N."/>
        </authorList>
    </citation>
    <scope>NUCLEOTIDE SEQUENCE [LARGE SCALE GENOMIC DNA]</scope>
    <source>
        <strain evidence="9 10">DSM 13305</strain>
    </source>
</reference>
<evidence type="ECO:0000256" key="6">
    <source>
        <dbReference type="ARBA" id="ARBA00022989"/>
    </source>
</evidence>
<evidence type="ECO:0000256" key="5">
    <source>
        <dbReference type="ARBA" id="ARBA00022692"/>
    </source>
</evidence>
<gene>
    <name evidence="9" type="ORF">SAMN04490178_12740</name>
</gene>
<dbReference type="EMBL" id="FODY01000027">
    <property type="protein sequence ID" value="SEP42037.1"/>
    <property type="molecule type" value="Genomic_DNA"/>
</dbReference>
<evidence type="ECO:0000256" key="8">
    <source>
        <dbReference type="SAM" id="Phobius"/>
    </source>
</evidence>
<keyword evidence="2" id="KW-0813">Transport</keyword>
<dbReference type="OrthoDB" id="9815820at2"/>
<keyword evidence="10" id="KW-1185">Reference proteome</keyword>
<protein>
    <submittedName>
        <fullName evidence="9">Monosaccharide ABC transporter membrane protein, CUT2 family</fullName>
    </submittedName>
</protein>
<evidence type="ECO:0000313" key="10">
    <source>
        <dbReference type="Proteomes" id="UP000198847"/>
    </source>
</evidence>
<dbReference type="AlphaFoldDB" id="A0A1H8XQE0"/>
<feature type="transmembrane region" description="Helical" evidence="8">
    <location>
        <begin position="129"/>
        <end position="150"/>
    </location>
</feature>
<dbReference type="PANTHER" id="PTHR32196">
    <property type="entry name" value="ABC TRANSPORTER PERMEASE PROTEIN YPHD-RELATED-RELATED"/>
    <property type="match status" value="1"/>
</dbReference>
<evidence type="ECO:0000256" key="3">
    <source>
        <dbReference type="ARBA" id="ARBA00022475"/>
    </source>
</evidence>
<feature type="transmembrane region" description="Helical" evidence="8">
    <location>
        <begin position="221"/>
        <end position="240"/>
    </location>
</feature>
<keyword evidence="7 8" id="KW-0472">Membrane</keyword>
<evidence type="ECO:0000313" key="9">
    <source>
        <dbReference type="EMBL" id="SEP42037.1"/>
    </source>
</evidence>
<dbReference type="PANTHER" id="PTHR32196:SF21">
    <property type="entry name" value="ABC TRANSPORTER PERMEASE PROTEIN YPHD-RELATED"/>
    <property type="match status" value="1"/>
</dbReference>
<feature type="transmembrane region" description="Helical" evidence="8">
    <location>
        <begin position="305"/>
        <end position="324"/>
    </location>
</feature>
<accession>A0A1H8XQE0</accession>
<dbReference type="STRING" id="112903.SAMN04490178_12740"/>
<dbReference type="Proteomes" id="UP000198847">
    <property type="component" value="Unassembled WGS sequence"/>
</dbReference>
<feature type="transmembrane region" description="Helical" evidence="8">
    <location>
        <begin position="162"/>
        <end position="192"/>
    </location>
</feature>
<feature type="transmembrane region" description="Helical" evidence="8">
    <location>
        <begin position="277"/>
        <end position="299"/>
    </location>
</feature>
<comment type="subcellular location">
    <subcellularLocation>
        <location evidence="1">Cell membrane</location>
        <topology evidence="1">Multi-pass membrane protein</topology>
    </subcellularLocation>
</comment>
<feature type="transmembrane region" description="Helical" evidence="8">
    <location>
        <begin position="24"/>
        <end position="42"/>
    </location>
</feature>
<evidence type="ECO:0000256" key="4">
    <source>
        <dbReference type="ARBA" id="ARBA00022519"/>
    </source>
</evidence>
<feature type="transmembrane region" description="Helical" evidence="8">
    <location>
        <begin position="79"/>
        <end position="96"/>
    </location>
</feature>
<sequence length="347" mass="37104">MQSKTSETGAEKIIYQGLKNLDKYMVYVIFVIVLIFFAVWLGSNFFSVPNIMNITRQTAMISVMAVAMTFVIAAGQIDLSVGAIVALSSLLAALILQATNNVILAVTSSLILGAFIGAVNGFLTTIVRIPSFLTTLGMLCSVQGVAMWLTDTKAVPIMNKTFNFIFGMGMIFGVPILLFWAMIALLIGHFALKYLPYGKKVLAIGGNSISAAYSGINIHKITILVMTFSGMAAAFAGLLYSGRTQTARYTYGIGDELSVIAAVVLGGTSMSGGTGNIIGAVIGSLLLGIINNGLIIGGLNVSQQMMVRGAIIIIAVALNNVEYLKQNIEYIKRNIKELKKNQISRFQ</sequence>
<evidence type="ECO:0000256" key="2">
    <source>
        <dbReference type="ARBA" id="ARBA00022448"/>
    </source>
</evidence>
<evidence type="ECO:0000256" key="1">
    <source>
        <dbReference type="ARBA" id="ARBA00004651"/>
    </source>
</evidence>
<name>A0A1H8XQE0_9FIRM</name>
<proteinExistence type="predicted"/>
<feature type="transmembrane region" description="Helical" evidence="8">
    <location>
        <begin position="103"/>
        <end position="123"/>
    </location>
</feature>
<dbReference type="RefSeq" id="WP_091750652.1">
    <property type="nucleotide sequence ID" value="NZ_FODY01000027.1"/>
</dbReference>